<dbReference type="SUPFAM" id="SSF89095">
    <property type="entry name" value="GatB/YqeY motif"/>
    <property type="match status" value="1"/>
</dbReference>
<name>A0AAF0IYN4_9BASI</name>
<dbReference type="InterPro" id="IPR042184">
    <property type="entry name" value="YqeY/Aim41_N"/>
</dbReference>
<evidence type="ECO:0000256" key="1">
    <source>
        <dbReference type="RuleBase" id="RU365099"/>
    </source>
</evidence>
<dbReference type="Gene3D" id="1.10.1510.10">
    <property type="entry name" value="Uncharacterised protein YqeY/AIM41 PF09424, N-terminal domain"/>
    <property type="match status" value="1"/>
</dbReference>
<dbReference type="GO" id="GO:0016884">
    <property type="term" value="F:carbon-nitrogen ligase activity, with glutamine as amido-N-donor"/>
    <property type="evidence" value="ECO:0007669"/>
    <property type="project" value="UniProtKB-UniRule"/>
</dbReference>
<accession>A0AAF0IYN4</accession>
<dbReference type="GO" id="GO:0005739">
    <property type="term" value="C:mitochondrion"/>
    <property type="evidence" value="ECO:0007669"/>
    <property type="project" value="UniProtKB-SubCell"/>
</dbReference>
<comment type="similarity">
    <text evidence="1">Belongs to the AIM41 family.</text>
</comment>
<gene>
    <name evidence="1" type="primary">AIM41</name>
    <name evidence="2" type="ORF">MEQU1_000231</name>
</gene>
<sequence>MFASVASRVTRRAFHVGRVLSKEAQARAPTGPNPLDEPTLALVKQHWKQARLAKDTDRATLLGGILTDLQYAQKTKAQPNQKPPSIIKMLQKGIKKRTDAAKVFRHAKPEPRVDLAEKEEREIAILQELLPK</sequence>
<dbReference type="AlphaFoldDB" id="A0AAF0IYN4"/>
<protein>
    <recommendedName>
        <fullName evidence="1">Altered inheritance of mitochondria protein 41</fullName>
    </recommendedName>
</protein>
<keyword evidence="3" id="KW-1185">Reference proteome</keyword>
<dbReference type="PANTHER" id="PTHR28055:SF1">
    <property type="entry name" value="ALTERED INHERITANCE OF MITOCHONDRIA PROTEIN 41, MITOCHONDRIAL"/>
    <property type="match status" value="1"/>
</dbReference>
<organism evidence="2 3">
    <name type="scientific">Malassezia equina</name>
    <dbReference type="NCBI Taxonomy" id="1381935"/>
    <lineage>
        <taxon>Eukaryota</taxon>
        <taxon>Fungi</taxon>
        <taxon>Dikarya</taxon>
        <taxon>Basidiomycota</taxon>
        <taxon>Ustilaginomycotina</taxon>
        <taxon>Malasseziomycetes</taxon>
        <taxon>Malasseziales</taxon>
        <taxon>Malasseziaceae</taxon>
        <taxon>Malassezia</taxon>
    </lineage>
</organism>
<keyword evidence="1" id="KW-0496">Mitochondrion</keyword>
<dbReference type="EMBL" id="CP119900">
    <property type="protein sequence ID" value="WFD21578.1"/>
    <property type="molecule type" value="Genomic_DNA"/>
</dbReference>
<dbReference type="PANTHER" id="PTHR28055">
    <property type="entry name" value="ALTERED INHERITANCE OF MITOCHONDRIA PROTEIN 41, MITOCHONDRIAL"/>
    <property type="match status" value="1"/>
</dbReference>
<dbReference type="Pfam" id="PF09424">
    <property type="entry name" value="YqeY"/>
    <property type="match status" value="1"/>
</dbReference>
<dbReference type="Proteomes" id="UP001214415">
    <property type="component" value="Chromosome 1"/>
</dbReference>
<evidence type="ECO:0000313" key="2">
    <source>
        <dbReference type="EMBL" id="WFD21578.1"/>
    </source>
</evidence>
<reference evidence="2" key="1">
    <citation type="submission" date="2023-03" db="EMBL/GenBank/DDBJ databases">
        <title>Mating type loci evolution in Malassezia.</title>
        <authorList>
            <person name="Coelho M.A."/>
        </authorList>
    </citation>
    <scope>NUCLEOTIDE SEQUENCE</scope>
    <source>
        <strain evidence="2">CBS 12830</strain>
    </source>
</reference>
<comment type="subcellular location">
    <subcellularLocation>
        <location evidence="1">Mitochondrion</location>
    </subcellularLocation>
</comment>
<dbReference type="InterPro" id="IPR019004">
    <property type="entry name" value="YqeY/Aim41"/>
</dbReference>
<dbReference type="InterPro" id="IPR003789">
    <property type="entry name" value="Asn/Gln_tRNA_amidoTrase-B-like"/>
</dbReference>
<proteinExistence type="inferred from homology"/>
<evidence type="ECO:0000313" key="3">
    <source>
        <dbReference type="Proteomes" id="UP001214415"/>
    </source>
</evidence>